<sequence>MPRGVPMTVDRSTGPGPDTARHLSRWQDLIRERFVALDIDSRPERRTFRGSIGHTHSVGTLDVARVSSDAQTFRRTSGLISRYGEDFLQVGHLRTGTARLEQDGRACALQAGQFAVYDTTRPFTWTMHGPWTMDVLTWPRRALVADDRRAQSLTAQPLGAGPTGQVARAVMDELGRLDGDLGGADGIVLSARVADLVVGAATWTTGSPDDRPAAPDPRVDVILDFIELHLEDPHLNPAHVARQFHLSQRSLQRLFADQPRGVADWIRYRRLDRARADLADPRRSVTSVAAQYCFSSPTIFARAFRGEFGIRPHDARSDGPGAR</sequence>
<reference evidence="6 7" key="1">
    <citation type="submission" date="2019-03" db="EMBL/GenBank/DDBJ databases">
        <title>Sequencing the genomes of 1000 actinobacteria strains.</title>
        <authorList>
            <person name="Klenk H.-P."/>
        </authorList>
    </citation>
    <scope>NUCLEOTIDE SEQUENCE [LARGE SCALE GENOMIC DNA]</scope>
    <source>
        <strain evidence="6 7">DSM 44969</strain>
    </source>
</reference>
<evidence type="ECO:0000256" key="3">
    <source>
        <dbReference type="ARBA" id="ARBA00023163"/>
    </source>
</evidence>
<gene>
    <name evidence="6" type="ORF">EV378_2632</name>
</gene>
<evidence type="ECO:0000313" key="6">
    <source>
        <dbReference type="EMBL" id="TCK26787.1"/>
    </source>
</evidence>
<dbReference type="InterPro" id="IPR050204">
    <property type="entry name" value="AraC_XylS_family_regulators"/>
</dbReference>
<keyword evidence="1" id="KW-0805">Transcription regulation</keyword>
<comment type="caution">
    <text evidence="6">The sequence shown here is derived from an EMBL/GenBank/DDBJ whole genome shotgun (WGS) entry which is preliminary data.</text>
</comment>
<evidence type="ECO:0000256" key="1">
    <source>
        <dbReference type="ARBA" id="ARBA00023015"/>
    </source>
</evidence>
<organism evidence="6 7">
    <name type="scientific">Pseudonocardia endophytica</name>
    <dbReference type="NCBI Taxonomy" id="401976"/>
    <lineage>
        <taxon>Bacteria</taxon>
        <taxon>Bacillati</taxon>
        <taxon>Actinomycetota</taxon>
        <taxon>Actinomycetes</taxon>
        <taxon>Pseudonocardiales</taxon>
        <taxon>Pseudonocardiaceae</taxon>
        <taxon>Pseudonocardia</taxon>
    </lineage>
</organism>
<dbReference type="Proteomes" id="UP000295560">
    <property type="component" value="Unassembled WGS sequence"/>
</dbReference>
<evidence type="ECO:0000313" key="7">
    <source>
        <dbReference type="Proteomes" id="UP000295560"/>
    </source>
</evidence>
<dbReference type="InterPro" id="IPR035418">
    <property type="entry name" value="AraC-bd_2"/>
</dbReference>
<dbReference type="Pfam" id="PF14525">
    <property type="entry name" value="AraC_binding_2"/>
    <property type="match status" value="1"/>
</dbReference>
<evidence type="ECO:0000256" key="2">
    <source>
        <dbReference type="ARBA" id="ARBA00023125"/>
    </source>
</evidence>
<feature type="region of interest" description="Disordered" evidence="4">
    <location>
        <begin position="1"/>
        <end position="21"/>
    </location>
</feature>
<keyword evidence="3" id="KW-0804">Transcription</keyword>
<dbReference type="GO" id="GO:0043565">
    <property type="term" value="F:sequence-specific DNA binding"/>
    <property type="evidence" value="ECO:0007669"/>
    <property type="project" value="InterPro"/>
</dbReference>
<dbReference type="PANTHER" id="PTHR46796">
    <property type="entry name" value="HTH-TYPE TRANSCRIPTIONAL ACTIVATOR RHAS-RELATED"/>
    <property type="match status" value="1"/>
</dbReference>
<dbReference type="EMBL" id="SMFZ01000001">
    <property type="protein sequence ID" value="TCK26787.1"/>
    <property type="molecule type" value="Genomic_DNA"/>
</dbReference>
<dbReference type="InterPro" id="IPR009057">
    <property type="entry name" value="Homeodomain-like_sf"/>
</dbReference>
<dbReference type="GO" id="GO:0003700">
    <property type="term" value="F:DNA-binding transcription factor activity"/>
    <property type="evidence" value="ECO:0007669"/>
    <property type="project" value="InterPro"/>
</dbReference>
<dbReference type="PROSITE" id="PS01124">
    <property type="entry name" value="HTH_ARAC_FAMILY_2"/>
    <property type="match status" value="1"/>
</dbReference>
<proteinExistence type="predicted"/>
<keyword evidence="2" id="KW-0238">DNA-binding</keyword>
<keyword evidence="7" id="KW-1185">Reference proteome</keyword>
<dbReference type="PANTHER" id="PTHR46796:SF6">
    <property type="entry name" value="ARAC SUBFAMILY"/>
    <property type="match status" value="1"/>
</dbReference>
<dbReference type="Gene3D" id="1.10.10.60">
    <property type="entry name" value="Homeodomain-like"/>
    <property type="match status" value="1"/>
</dbReference>
<evidence type="ECO:0000259" key="5">
    <source>
        <dbReference type="PROSITE" id="PS01124"/>
    </source>
</evidence>
<dbReference type="Pfam" id="PF12833">
    <property type="entry name" value="HTH_18"/>
    <property type="match status" value="1"/>
</dbReference>
<dbReference type="OrthoDB" id="9799345at2"/>
<dbReference type="SUPFAM" id="SSF46689">
    <property type="entry name" value="Homeodomain-like"/>
    <property type="match status" value="1"/>
</dbReference>
<feature type="domain" description="HTH araC/xylS-type" evidence="5">
    <location>
        <begin position="220"/>
        <end position="318"/>
    </location>
</feature>
<dbReference type="InterPro" id="IPR018060">
    <property type="entry name" value="HTH_AraC"/>
</dbReference>
<name>A0A4R1HVL6_PSEEN</name>
<protein>
    <submittedName>
        <fullName evidence="6">AraC family transcriptional regulator</fullName>
    </submittedName>
</protein>
<evidence type="ECO:0000256" key="4">
    <source>
        <dbReference type="SAM" id="MobiDB-lite"/>
    </source>
</evidence>
<accession>A0A4R1HVL6</accession>
<dbReference type="AlphaFoldDB" id="A0A4R1HVL6"/>
<dbReference type="SMART" id="SM00342">
    <property type="entry name" value="HTH_ARAC"/>
    <property type="match status" value="1"/>
</dbReference>